<evidence type="ECO:0000313" key="1">
    <source>
        <dbReference type="EMBL" id="MBL0371569.1"/>
    </source>
</evidence>
<dbReference type="SUPFAM" id="SSF74650">
    <property type="entry name" value="Galactose mutarotase-like"/>
    <property type="match status" value="1"/>
</dbReference>
<protein>
    <submittedName>
        <fullName evidence="1">Uncharacterized protein</fullName>
    </submittedName>
</protein>
<dbReference type="RefSeq" id="WP_201654611.1">
    <property type="nucleotide sequence ID" value="NZ_JAEQNC010000003.1"/>
</dbReference>
<proteinExistence type="predicted"/>
<name>A0A936YNW3_9HYPH</name>
<gene>
    <name evidence="1" type="ORF">JJB09_05970</name>
</gene>
<dbReference type="EMBL" id="JAEQNC010000003">
    <property type="protein sequence ID" value="MBL0371569.1"/>
    <property type="molecule type" value="Genomic_DNA"/>
</dbReference>
<dbReference type="GO" id="GO:0003824">
    <property type="term" value="F:catalytic activity"/>
    <property type="evidence" value="ECO:0007669"/>
    <property type="project" value="InterPro"/>
</dbReference>
<keyword evidence="2" id="KW-1185">Reference proteome</keyword>
<dbReference type="AlphaFoldDB" id="A0A936YNW3"/>
<dbReference type="Gene3D" id="2.70.98.10">
    <property type="match status" value="1"/>
</dbReference>
<reference evidence="1" key="1">
    <citation type="submission" date="2021-01" db="EMBL/GenBank/DDBJ databases">
        <title>Rhizobium sp. strain KVB221 16S ribosomal RNA gene Genome sequencing and assembly.</title>
        <authorList>
            <person name="Kang M."/>
        </authorList>
    </citation>
    <scope>NUCLEOTIDE SEQUENCE</scope>
    <source>
        <strain evidence="1">KVB221</strain>
    </source>
</reference>
<dbReference type="InterPro" id="IPR011013">
    <property type="entry name" value="Gal_mutarotase_sf_dom"/>
</dbReference>
<accession>A0A936YNW3</accession>
<dbReference type="Proteomes" id="UP000633219">
    <property type="component" value="Unassembled WGS sequence"/>
</dbReference>
<dbReference type="GO" id="GO:0005975">
    <property type="term" value="P:carbohydrate metabolic process"/>
    <property type="evidence" value="ECO:0007669"/>
    <property type="project" value="InterPro"/>
</dbReference>
<sequence>MQDQQRAIVWDHGILAAQRLGGMLGPVTFILGDGRQISPLQVAPWGNDHERSSLPGILQQLRGEWPCVPFGADAERELSRGWAARGQSTAGSGTPHGFCSNEKWSWVDSSPDTLALQVTYPDDHPVKSLLRRIIPDPAAPAIDFELEIETRIDCRLPIGLHPVFRLPSMPGMLRLEPGAYRTIHTYPGTVEPGASIFAENRVFDHLREAPLIAGGTLDASRLPLDRKAEDLLQIAGIDGNFALHNLEEKYRVRLGWRNDHFPSLLLWFSNRGRTAYPWNGNHLALGVEPIASAFDLGTAISTADNPIAASGIETALSFKAGETFRTSYRIEVEGA</sequence>
<evidence type="ECO:0000313" key="2">
    <source>
        <dbReference type="Proteomes" id="UP000633219"/>
    </source>
</evidence>
<dbReference type="GO" id="GO:0030246">
    <property type="term" value="F:carbohydrate binding"/>
    <property type="evidence" value="ECO:0007669"/>
    <property type="project" value="InterPro"/>
</dbReference>
<dbReference type="InterPro" id="IPR014718">
    <property type="entry name" value="GH-type_carb-bd"/>
</dbReference>
<organism evidence="1 2">
    <name type="scientific">Rhizobium setariae</name>
    <dbReference type="NCBI Taxonomy" id="2801340"/>
    <lineage>
        <taxon>Bacteria</taxon>
        <taxon>Pseudomonadati</taxon>
        <taxon>Pseudomonadota</taxon>
        <taxon>Alphaproteobacteria</taxon>
        <taxon>Hyphomicrobiales</taxon>
        <taxon>Rhizobiaceae</taxon>
        <taxon>Rhizobium/Agrobacterium group</taxon>
        <taxon>Rhizobium</taxon>
    </lineage>
</organism>
<comment type="caution">
    <text evidence="1">The sequence shown here is derived from an EMBL/GenBank/DDBJ whole genome shotgun (WGS) entry which is preliminary data.</text>
</comment>